<dbReference type="NCBIfam" id="TIGR03696">
    <property type="entry name" value="Rhs_assc_core"/>
    <property type="match status" value="1"/>
</dbReference>
<dbReference type="InterPro" id="IPR056823">
    <property type="entry name" value="TEN-like_YD-shell"/>
</dbReference>
<evidence type="ECO:0000313" key="6">
    <source>
        <dbReference type="EMBL" id="MDN4602178.1"/>
    </source>
</evidence>
<feature type="compositionally biased region" description="Polar residues" evidence="2">
    <location>
        <begin position="31"/>
        <end position="44"/>
    </location>
</feature>
<gene>
    <name evidence="6" type="ORF">P5G61_13165</name>
</gene>
<feature type="region of interest" description="Disordered" evidence="2">
    <location>
        <begin position="28"/>
        <end position="74"/>
    </location>
</feature>
<dbReference type="Gene3D" id="2.180.10.10">
    <property type="entry name" value="RHS repeat-associated core"/>
    <property type="match status" value="2"/>
</dbReference>
<dbReference type="EMBL" id="JAROCD010000006">
    <property type="protein sequence ID" value="MDN4602178.1"/>
    <property type="molecule type" value="Genomic_DNA"/>
</dbReference>
<feature type="chain" id="PRO_5045571003" evidence="3">
    <location>
        <begin position="28"/>
        <end position="1651"/>
    </location>
</feature>
<comment type="caution">
    <text evidence="6">The sequence shown here is derived from an EMBL/GenBank/DDBJ whole genome shotgun (WGS) entry which is preliminary data.</text>
</comment>
<feature type="signal peptide" evidence="3">
    <location>
        <begin position="1"/>
        <end position="27"/>
    </location>
</feature>
<feature type="domain" description="Teneurin-like YD-shell" evidence="5">
    <location>
        <begin position="906"/>
        <end position="1040"/>
    </location>
</feature>
<dbReference type="InterPro" id="IPR031325">
    <property type="entry name" value="RHS_repeat"/>
</dbReference>
<dbReference type="InterPro" id="IPR006530">
    <property type="entry name" value="YD"/>
</dbReference>
<evidence type="ECO:0000259" key="4">
    <source>
        <dbReference type="Pfam" id="PF20148"/>
    </source>
</evidence>
<evidence type="ECO:0000313" key="7">
    <source>
        <dbReference type="Proteomes" id="UP001174205"/>
    </source>
</evidence>
<dbReference type="Pfam" id="PF20148">
    <property type="entry name" value="DUF6531"/>
    <property type="match status" value="1"/>
</dbReference>
<keyword evidence="7" id="KW-1185">Reference proteome</keyword>
<dbReference type="InterPro" id="IPR045351">
    <property type="entry name" value="DUF6531"/>
</dbReference>
<dbReference type="Pfam" id="PF05593">
    <property type="entry name" value="RHS_repeat"/>
    <property type="match status" value="1"/>
</dbReference>
<protein>
    <submittedName>
        <fullName evidence="6">DNRLRE domain-containing protein</fullName>
    </submittedName>
</protein>
<evidence type="ECO:0000256" key="1">
    <source>
        <dbReference type="ARBA" id="ARBA00022737"/>
    </source>
</evidence>
<evidence type="ECO:0000256" key="2">
    <source>
        <dbReference type="SAM" id="MobiDB-lite"/>
    </source>
</evidence>
<evidence type="ECO:0000259" key="5">
    <source>
        <dbReference type="Pfam" id="PF25023"/>
    </source>
</evidence>
<dbReference type="InterPro" id="IPR022385">
    <property type="entry name" value="Rhs_assc_core"/>
</dbReference>
<feature type="region of interest" description="Disordered" evidence="2">
    <location>
        <begin position="1613"/>
        <end position="1633"/>
    </location>
</feature>
<dbReference type="RefSeq" id="WP_301246927.1">
    <property type="nucleotide sequence ID" value="NZ_JAROCD010000006.1"/>
</dbReference>
<feature type="compositionally biased region" description="Polar residues" evidence="2">
    <location>
        <begin position="1619"/>
        <end position="1632"/>
    </location>
</feature>
<feature type="compositionally biased region" description="Low complexity" evidence="2">
    <location>
        <begin position="45"/>
        <end position="59"/>
    </location>
</feature>
<keyword evidence="3" id="KW-0732">Signal</keyword>
<organism evidence="6 7">
    <name type="scientific">Paenibacillus vandeheii</name>
    <dbReference type="NCBI Taxonomy" id="3035917"/>
    <lineage>
        <taxon>Bacteria</taxon>
        <taxon>Bacillati</taxon>
        <taxon>Bacillota</taxon>
        <taxon>Bacilli</taxon>
        <taxon>Bacillales</taxon>
        <taxon>Paenibacillaceae</taxon>
        <taxon>Paenibacillus</taxon>
    </lineage>
</organism>
<feature type="domain" description="Teneurin-like YD-shell" evidence="5">
    <location>
        <begin position="1189"/>
        <end position="1493"/>
    </location>
</feature>
<dbReference type="PANTHER" id="PTHR32305:SF17">
    <property type="entry name" value="TRNA NUCLEASE WAPA"/>
    <property type="match status" value="1"/>
</dbReference>
<name>A0ABT8JAR5_9BACL</name>
<evidence type="ECO:0000256" key="3">
    <source>
        <dbReference type="SAM" id="SignalP"/>
    </source>
</evidence>
<dbReference type="PANTHER" id="PTHR32305">
    <property type="match status" value="1"/>
</dbReference>
<dbReference type="Proteomes" id="UP001174205">
    <property type="component" value="Unassembled WGS sequence"/>
</dbReference>
<dbReference type="InterPro" id="IPR050708">
    <property type="entry name" value="T6SS_VgrG/RHS"/>
</dbReference>
<reference evidence="6" key="1">
    <citation type="submission" date="2023-03" db="EMBL/GenBank/DDBJ databases">
        <title>MT1 and MT2 Draft Genomes of Novel Species.</title>
        <authorList>
            <person name="Venkateswaran K."/>
        </authorList>
    </citation>
    <scope>NUCLEOTIDE SEQUENCE</scope>
    <source>
        <strain evidence="6">F6_3S_P_1C</strain>
    </source>
</reference>
<keyword evidence="1" id="KW-0677">Repeat</keyword>
<accession>A0ABT8JAR5</accession>
<proteinExistence type="predicted"/>
<feature type="domain" description="DUF6531" evidence="4">
    <location>
        <begin position="530"/>
        <end position="602"/>
    </location>
</feature>
<sequence>MKKKRKFWNKVISLIIAGSLISTSSLNNTTAWGSPSAERSTLQESNISDDSNLSSNNTSKEIASLRSEKSKTFANENGTYTTQISETPIHYQDSSNQEWKPIDNRLNTTSQTAYNNDHEFKVEMNKKHSTSDDLVEIKEDKFSIGFNPVSETNPVKTTQSISNTKPAGIVTDNVMKYKGLYPDTDLIYTLGNDRLKEELKLSKKPTGKKSVIYSFALTLGNLDYRQEQDGSVSLVNPSTGDTEYIIDKPLMYDSFIPEGYQQVEGVNAHPEESLSYDIHYELKEKKGQLYIDVIPSLAWLNDASRVYPVTIDPTIVKFQPTYRLADTNIRSAFPKQTGATDTTLGVGLYKDATSSNIIRSLIQFDTSTIPQGAKVLTADLNLWLASVSNNTNVDITLNSVNKAWTEYSASWMYADATNLWSKQGGDFNASQVATTAVGPLTSLSANYKWSLPANMLEKWINDPTSNKGFMLKSNSETTNSYKKFISGDDTSNPDYTPLLSVTYTSASRLGLKDYWTYDSHPIANGTSYTNLGTGNNIIQFNDYSLTGRGDTSVDFMRTYNSKSSESSPFGYGWYYTGGETIVDAYKTGDVLFTDHTGSAYEFKYNASNNTYTPSAGEYLTLKKVKSSAGATTGYELTDKHGYLMHFDTVSNDDQVSITQAKLSYEQDMHGNRITYKRNGYGALTGIEDPSGRTITFEYTSDGLVDYAMLEGRKTDYTYQNGKLVTVDQYSEDGTYSRTQFSYGGNYIKTIFDPNNRLTTYTYDQEYLVKVQEPSTVSVTDASDRPAIQYKYDTTARTADVTNANGHTTNYTLNSNFVAEKIQNAKGEITQYVLDANYNVKKVTNPDGTVAEQTYDSKGNVLTQIDEVGNVTTYEYNDLNHVVKEIDPRQNVTNYSYTTVGDLETIVDAKQKVTRYEYDAYGNLKKTTYPDQSIETYSYDDKGNDIKSVIDAAGNTTTVTTDTVGNMIANTDGNNNSTDYHYDKLNRLKAVIDPKRQETTYEYDTAGNLTKTINPKQAVVQYEYNGQNQLTKKTDAIGNVTDNKYDSNGNLIETTTPNRNTISTTFTALDQLKTISIDGQQKWAYEYDENGLLVNVNNGARSFTYKPDGLPETEVDRGHQKSYIYNANSGLQELSFATGGHSSTVSYDYTELDQVKSISKDNQNLISYQYNDMAAMEQADRANGIVTKADYDTGGQLRTYGDYSSTGSVIREYDYTYDSNENVKTIHSELGDTTYEYDALNQLEQETLPDGKKIKYSYDDVGNRTQKVVVTNGQEQTTVYEHNNANQLTSVNGQAYQYDNNGNLLNDGKQTYIYDALDQLIEVHDQSGQRIQQYSYDEQGRRIQSIGQSGTTNYFYEGDEVIYETDGNNKTLREYTWDDSGSLVAMTKEGHTYYYHLNGHGDVVSLTDQTGNEVAQYEYDAWGNIVNQSGSLADENPYRYASYKYDKDTGLYYLLTRYYNPQQGSFITLDLEQDVDLDNPLNRNGYSYASNNPVALVDDDGNNPFLLFIIIVIVKVVAKEAVKTGVKKVAKKAAGKAIKKAATKTYQTYTKTNSKNGSVYTGRTSGKGTPLENIAKRDAKHHMNKQGYGRAILDKSSSNKNAIRGREQQMIIKNGGAKSQKGTSGNAINGISKNNKKYGNYIKAATKEFGKP</sequence>
<dbReference type="NCBIfam" id="NF033679">
    <property type="entry name" value="DNRLRE_dom"/>
    <property type="match status" value="1"/>
</dbReference>
<dbReference type="Pfam" id="PF25023">
    <property type="entry name" value="TEN_YD-shell"/>
    <property type="match status" value="2"/>
</dbReference>
<dbReference type="NCBIfam" id="TIGR01643">
    <property type="entry name" value="YD_repeat_2x"/>
    <property type="match status" value="7"/>
</dbReference>